<evidence type="ECO:0000313" key="1">
    <source>
        <dbReference type="EMBL" id="OHA02066.1"/>
    </source>
</evidence>
<proteinExistence type="predicted"/>
<gene>
    <name evidence="1" type="ORF">A3C16_04340</name>
</gene>
<organism evidence="1 2">
    <name type="scientific">Candidatus Sungbacteria bacterium RIFCSPHIGHO2_02_FULL_51_29</name>
    <dbReference type="NCBI Taxonomy" id="1802273"/>
    <lineage>
        <taxon>Bacteria</taxon>
        <taxon>Candidatus Sungiibacteriota</taxon>
    </lineage>
</organism>
<comment type="caution">
    <text evidence="1">The sequence shown here is derived from an EMBL/GenBank/DDBJ whole genome shotgun (WGS) entry which is preliminary data.</text>
</comment>
<sequence>MSTQDIVLNIAVNLGRMSRWAIDGKHDRIDQFLDETERYMAELERAPKSVKFQKTFSAFKLYFASLKNNAPRDEAWAEAMLTWGNILAHRAKLA</sequence>
<accession>A0A1G2KRL9</accession>
<name>A0A1G2KRL9_9BACT</name>
<protein>
    <submittedName>
        <fullName evidence="1">Uncharacterized protein</fullName>
    </submittedName>
</protein>
<dbReference type="Proteomes" id="UP000177811">
    <property type="component" value="Unassembled WGS sequence"/>
</dbReference>
<dbReference type="EMBL" id="MHQL01000047">
    <property type="protein sequence ID" value="OHA02066.1"/>
    <property type="molecule type" value="Genomic_DNA"/>
</dbReference>
<evidence type="ECO:0000313" key="2">
    <source>
        <dbReference type="Proteomes" id="UP000177811"/>
    </source>
</evidence>
<dbReference type="AlphaFoldDB" id="A0A1G2KRL9"/>
<reference evidence="1 2" key="1">
    <citation type="journal article" date="2016" name="Nat. Commun.">
        <title>Thousands of microbial genomes shed light on interconnected biogeochemical processes in an aquifer system.</title>
        <authorList>
            <person name="Anantharaman K."/>
            <person name="Brown C.T."/>
            <person name="Hug L.A."/>
            <person name="Sharon I."/>
            <person name="Castelle C.J."/>
            <person name="Probst A.J."/>
            <person name="Thomas B.C."/>
            <person name="Singh A."/>
            <person name="Wilkins M.J."/>
            <person name="Karaoz U."/>
            <person name="Brodie E.L."/>
            <person name="Williams K.H."/>
            <person name="Hubbard S.S."/>
            <person name="Banfield J.F."/>
        </authorList>
    </citation>
    <scope>NUCLEOTIDE SEQUENCE [LARGE SCALE GENOMIC DNA]</scope>
</reference>